<keyword evidence="3" id="KW-1185">Reference proteome</keyword>
<name>A0A1M5QHV7_9ALTE</name>
<dbReference type="Proteomes" id="UP000184520">
    <property type="component" value="Unassembled WGS sequence"/>
</dbReference>
<feature type="transmembrane region" description="Helical" evidence="1">
    <location>
        <begin position="12"/>
        <end position="35"/>
    </location>
</feature>
<evidence type="ECO:0000313" key="2">
    <source>
        <dbReference type="EMBL" id="SHH13451.1"/>
    </source>
</evidence>
<organism evidence="2 3">
    <name type="scientific">Marisediminitalea aggregata</name>
    <dbReference type="NCBI Taxonomy" id="634436"/>
    <lineage>
        <taxon>Bacteria</taxon>
        <taxon>Pseudomonadati</taxon>
        <taxon>Pseudomonadota</taxon>
        <taxon>Gammaproteobacteria</taxon>
        <taxon>Alteromonadales</taxon>
        <taxon>Alteromonadaceae</taxon>
        <taxon>Marisediminitalea</taxon>
    </lineage>
</organism>
<sequence length="98" mass="11474">MLPFSKVTHPQLQLVVWFCRFSFLAGVCFLLAGTYKELFRVYRWLASPIYNEDGTLYASYRYSLDLLHINWQIISLGIVLLFLSSFLIVQVSKCKDRT</sequence>
<protein>
    <submittedName>
        <fullName evidence="2">Uncharacterized protein</fullName>
    </submittedName>
</protein>
<feature type="transmembrane region" description="Helical" evidence="1">
    <location>
        <begin position="69"/>
        <end position="89"/>
    </location>
</feature>
<gene>
    <name evidence="2" type="ORF">SAMN05216361_3905</name>
</gene>
<dbReference type="AlphaFoldDB" id="A0A1M5QHV7"/>
<keyword evidence="1" id="KW-0472">Membrane</keyword>
<accession>A0A1M5QHV7</accession>
<proteinExistence type="predicted"/>
<keyword evidence="1" id="KW-0812">Transmembrane</keyword>
<keyword evidence="1" id="KW-1133">Transmembrane helix</keyword>
<evidence type="ECO:0000256" key="1">
    <source>
        <dbReference type="SAM" id="Phobius"/>
    </source>
</evidence>
<reference evidence="3" key="1">
    <citation type="submission" date="2016-11" db="EMBL/GenBank/DDBJ databases">
        <authorList>
            <person name="Varghese N."/>
            <person name="Submissions S."/>
        </authorList>
    </citation>
    <scope>NUCLEOTIDE SEQUENCE [LARGE SCALE GENOMIC DNA]</scope>
    <source>
        <strain evidence="3">CGMCC 1.8995</strain>
    </source>
</reference>
<evidence type="ECO:0000313" key="3">
    <source>
        <dbReference type="Proteomes" id="UP000184520"/>
    </source>
</evidence>
<dbReference type="STRING" id="634436.SAMN05216361_3905"/>
<dbReference type="EMBL" id="FQWD01000006">
    <property type="protein sequence ID" value="SHH13451.1"/>
    <property type="molecule type" value="Genomic_DNA"/>
</dbReference>